<name>A0A455SYM4_9CHLR</name>
<proteinExistence type="predicted"/>
<sequence length="61" mass="6628">MRQWGGKADAEPLLRAPRETVSTAVPDDAASAYTIGIRPITTGFVHLFSCLYYSGRSSEIP</sequence>
<accession>A0A455SYM4</accession>
<dbReference type="EMBL" id="AP019377">
    <property type="protein sequence ID" value="BBH92790.1"/>
    <property type="molecule type" value="Genomic_DNA"/>
</dbReference>
<organism evidence="1">
    <name type="scientific">Thermogemmatispora argillosa</name>
    <dbReference type="NCBI Taxonomy" id="2045280"/>
    <lineage>
        <taxon>Bacteria</taxon>
        <taxon>Bacillati</taxon>
        <taxon>Chloroflexota</taxon>
        <taxon>Ktedonobacteria</taxon>
        <taxon>Thermogemmatisporales</taxon>
        <taxon>Thermogemmatisporaceae</taxon>
        <taxon>Thermogemmatispora</taxon>
    </lineage>
</organism>
<dbReference type="AlphaFoldDB" id="A0A455SYM4"/>
<protein>
    <submittedName>
        <fullName evidence="1">Uncharacterized protein</fullName>
    </submittedName>
</protein>
<reference evidence="1" key="1">
    <citation type="submission" date="2018-12" db="EMBL/GenBank/DDBJ databases">
        <title>Novel natural products biosynthetic potential of the class Ktedonobacteria.</title>
        <authorList>
            <person name="Zheng Y."/>
            <person name="Saitou A."/>
            <person name="Wang C.M."/>
            <person name="Toyoda A."/>
            <person name="Minakuchi Y."/>
            <person name="Sekiguchi Y."/>
            <person name="Ueda K."/>
            <person name="Takano H."/>
            <person name="Sakai Y."/>
            <person name="Yokota A."/>
            <person name="Yabe S."/>
        </authorList>
    </citation>
    <scope>NUCLEOTIDE SEQUENCE</scope>
    <source>
        <strain evidence="1">A3-2</strain>
    </source>
</reference>
<gene>
    <name evidence="1" type="ORF">KTA_09890</name>
</gene>
<evidence type="ECO:0000313" key="1">
    <source>
        <dbReference type="EMBL" id="BBH92790.1"/>
    </source>
</evidence>